<keyword evidence="1" id="KW-0812">Transmembrane</keyword>
<keyword evidence="3" id="KW-1185">Reference proteome</keyword>
<sequence>MPPARPEPAVGSAAVLRAPAVRDRCCTFAVDGIDSAASEGGKRELAGPQDNCPRPLDELRDWTGEEVDMWDSGVIITPAEVAGTEDTLVQVIVCVDPKMSVPRWLINVAVRNFCFLVMLQVRRAVAATRLPEHLRVTTDPENSFYAFIRRRMAESLPTQLALAPPVAGSPEAAPGRAGASLGAWCGEERLGAEGFLIRTLSPVAVAGDLGTCFDLGPTSLANFKDGGAHPGTARWAWLALLMAALAALAARYFA</sequence>
<name>A0ABN9TPU2_9DINO</name>
<dbReference type="InterPro" id="IPR023393">
    <property type="entry name" value="START-like_dom_sf"/>
</dbReference>
<proteinExistence type="predicted"/>
<dbReference type="SUPFAM" id="SSF55961">
    <property type="entry name" value="Bet v1-like"/>
    <property type="match status" value="1"/>
</dbReference>
<organism evidence="2 3">
    <name type="scientific">Prorocentrum cordatum</name>
    <dbReference type="NCBI Taxonomy" id="2364126"/>
    <lineage>
        <taxon>Eukaryota</taxon>
        <taxon>Sar</taxon>
        <taxon>Alveolata</taxon>
        <taxon>Dinophyceae</taxon>
        <taxon>Prorocentrales</taxon>
        <taxon>Prorocentraceae</taxon>
        <taxon>Prorocentrum</taxon>
    </lineage>
</organism>
<evidence type="ECO:0000313" key="3">
    <source>
        <dbReference type="Proteomes" id="UP001189429"/>
    </source>
</evidence>
<reference evidence="2" key="1">
    <citation type="submission" date="2023-10" db="EMBL/GenBank/DDBJ databases">
        <authorList>
            <person name="Chen Y."/>
            <person name="Shah S."/>
            <person name="Dougan E. K."/>
            <person name="Thang M."/>
            <person name="Chan C."/>
        </authorList>
    </citation>
    <scope>NUCLEOTIDE SEQUENCE [LARGE SCALE GENOMIC DNA]</scope>
</reference>
<dbReference type="Gene3D" id="3.30.530.20">
    <property type="match status" value="1"/>
</dbReference>
<keyword evidence="1" id="KW-0472">Membrane</keyword>
<accession>A0ABN9TPU2</accession>
<comment type="caution">
    <text evidence="2">The sequence shown here is derived from an EMBL/GenBank/DDBJ whole genome shotgun (WGS) entry which is preliminary data.</text>
</comment>
<dbReference type="EMBL" id="CAUYUJ010014926">
    <property type="protein sequence ID" value="CAK0847747.1"/>
    <property type="molecule type" value="Genomic_DNA"/>
</dbReference>
<evidence type="ECO:0000313" key="2">
    <source>
        <dbReference type="EMBL" id="CAK0847747.1"/>
    </source>
</evidence>
<keyword evidence="1" id="KW-1133">Transmembrane helix</keyword>
<dbReference type="Proteomes" id="UP001189429">
    <property type="component" value="Unassembled WGS sequence"/>
</dbReference>
<evidence type="ECO:0000256" key="1">
    <source>
        <dbReference type="SAM" id="Phobius"/>
    </source>
</evidence>
<protein>
    <submittedName>
        <fullName evidence="2">Uncharacterized protein</fullName>
    </submittedName>
</protein>
<feature type="transmembrane region" description="Helical" evidence="1">
    <location>
        <begin position="235"/>
        <end position="253"/>
    </location>
</feature>
<gene>
    <name evidence="2" type="ORF">PCOR1329_LOCUS40875</name>
</gene>